<reference evidence="9 10" key="1">
    <citation type="submission" date="2020-08" db="EMBL/GenBank/DDBJ databases">
        <title>Bridging the membrane lipid divide: bacteria of the FCB group superphylum have the potential to synthesize archaeal ether lipids.</title>
        <authorList>
            <person name="Villanueva L."/>
            <person name="Von Meijenfeldt F.A.B."/>
            <person name="Westbye A.B."/>
            <person name="Yadav S."/>
            <person name="Hopmans E.C."/>
            <person name="Dutilh B.E."/>
            <person name="Sinninghe Damste J.S."/>
        </authorList>
    </citation>
    <scope>NUCLEOTIDE SEQUENCE [LARGE SCALE GENOMIC DNA]</scope>
    <source>
        <strain evidence="9">NIOZ-UU17</strain>
    </source>
</reference>
<evidence type="ECO:0000256" key="2">
    <source>
        <dbReference type="ARBA" id="ARBA00022490"/>
    </source>
</evidence>
<dbReference type="NCBIfam" id="NF000582">
    <property type="entry name" value="PRK00006.1"/>
    <property type="match status" value="1"/>
</dbReference>
<comment type="function">
    <text evidence="7 8">Involved in unsaturated fatty acids biosynthesis. Catalyzes the dehydration of short chain beta-hydroxyacyl-ACPs and long chain saturated and unsaturated beta-hydroxyacyl-ACPs.</text>
</comment>
<comment type="catalytic activity">
    <reaction evidence="8">
        <text>a (3R)-hydroxyacyl-[ACP] = a (2E)-enoyl-[ACP] + H2O</text>
        <dbReference type="Rhea" id="RHEA:13097"/>
        <dbReference type="Rhea" id="RHEA-COMP:9925"/>
        <dbReference type="Rhea" id="RHEA-COMP:9945"/>
        <dbReference type="ChEBI" id="CHEBI:15377"/>
        <dbReference type="ChEBI" id="CHEBI:78784"/>
        <dbReference type="ChEBI" id="CHEBI:78827"/>
        <dbReference type="EC" id="4.2.1.59"/>
    </reaction>
</comment>
<dbReference type="InterPro" id="IPR029069">
    <property type="entry name" value="HotDog_dom_sf"/>
</dbReference>
<dbReference type="PANTHER" id="PTHR30272">
    <property type="entry name" value="3-HYDROXYACYL-[ACYL-CARRIER-PROTEIN] DEHYDRATASE"/>
    <property type="match status" value="1"/>
</dbReference>
<evidence type="ECO:0000256" key="6">
    <source>
        <dbReference type="ARBA" id="ARBA00023239"/>
    </source>
</evidence>
<evidence type="ECO:0000256" key="1">
    <source>
        <dbReference type="ARBA" id="ARBA00004496"/>
    </source>
</evidence>
<comment type="similarity">
    <text evidence="8">Belongs to the thioester dehydratase family. FabZ subfamily.</text>
</comment>
<evidence type="ECO:0000256" key="7">
    <source>
        <dbReference type="ARBA" id="ARBA00025049"/>
    </source>
</evidence>
<evidence type="ECO:0000256" key="5">
    <source>
        <dbReference type="ARBA" id="ARBA00023098"/>
    </source>
</evidence>
<dbReference type="NCBIfam" id="TIGR01750">
    <property type="entry name" value="fabZ"/>
    <property type="match status" value="1"/>
</dbReference>
<dbReference type="CDD" id="cd01288">
    <property type="entry name" value="FabZ"/>
    <property type="match status" value="1"/>
</dbReference>
<evidence type="ECO:0000256" key="3">
    <source>
        <dbReference type="ARBA" id="ARBA00022516"/>
    </source>
</evidence>
<evidence type="ECO:0000256" key="4">
    <source>
        <dbReference type="ARBA" id="ARBA00022556"/>
    </source>
</evidence>
<sequence length="148" mass="16663">MKITYDIQKIMELLPHRYPFIMIDRIIELVLGEKVVALKNVTINEPFFQGHFPGEPIMPGVLIIEAMGQAGAILAAESMDLEKKGSLIFFMGMDKVKFRKPVVPGDQLIFEIKFLKQRSQAFKMSGIASVDDKRVAEAELMATFGEKT</sequence>
<dbReference type="Pfam" id="PF07977">
    <property type="entry name" value="FabA"/>
    <property type="match status" value="1"/>
</dbReference>
<feature type="active site" evidence="8">
    <location>
        <position position="51"/>
    </location>
</feature>
<dbReference type="EMBL" id="JACNIG010000283">
    <property type="protein sequence ID" value="MBC8433222.1"/>
    <property type="molecule type" value="Genomic_DNA"/>
</dbReference>
<evidence type="ECO:0000313" key="9">
    <source>
        <dbReference type="EMBL" id="MBC8433222.1"/>
    </source>
</evidence>
<dbReference type="GO" id="GO:0009245">
    <property type="term" value="P:lipid A biosynthetic process"/>
    <property type="evidence" value="ECO:0007669"/>
    <property type="project" value="UniProtKB-UniRule"/>
</dbReference>
<dbReference type="GO" id="GO:0016020">
    <property type="term" value="C:membrane"/>
    <property type="evidence" value="ECO:0007669"/>
    <property type="project" value="GOC"/>
</dbReference>
<comment type="caution">
    <text evidence="9">The sequence shown here is derived from an EMBL/GenBank/DDBJ whole genome shotgun (WGS) entry which is preliminary data.</text>
</comment>
<dbReference type="AlphaFoldDB" id="A0A8J6TUU3"/>
<dbReference type="InterPro" id="IPR010084">
    <property type="entry name" value="FabZ"/>
</dbReference>
<dbReference type="GO" id="GO:0006633">
    <property type="term" value="P:fatty acid biosynthetic process"/>
    <property type="evidence" value="ECO:0007669"/>
    <property type="project" value="UniProtKB-UniRule"/>
</dbReference>
<organism evidence="9 10">
    <name type="scientific">Candidatus Desulfatibia vada</name>
    <dbReference type="NCBI Taxonomy" id="2841696"/>
    <lineage>
        <taxon>Bacteria</taxon>
        <taxon>Pseudomonadati</taxon>
        <taxon>Thermodesulfobacteriota</taxon>
        <taxon>Desulfobacteria</taxon>
        <taxon>Desulfobacterales</taxon>
        <taxon>Desulfobacterales incertae sedis</taxon>
        <taxon>Candidatus Desulfatibia</taxon>
    </lineage>
</organism>
<comment type="subcellular location">
    <subcellularLocation>
        <location evidence="1 8">Cytoplasm</location>
    </subcellularLocation>
</comment>
<dbReference type="PANTHER" id="PTHR30272:SF1">
    <property type="entry name" value="3-HYDROXYACYL-[ACYL-CARRIER-PROTEIN] DEHYDRATASE"/>
    <property type="match status" value="1"/>
</dbReference>
<proteinExistence type="inferred from homology"/>
<evidence type="ECO:0000256" key="8">
    <source>
        <dbReference type="HAMAP-Rule" id="MF_00406"/>
    </source>
</evidence>
<dbReference type="FunFam" id="3.10.129.10:FF:000001">
    <property type="entry name" value="3-hydroxyacyl-[acyl-carrier-protein] dehydratase FabZ"/>
    <property type="match status" value="1"/>
</dbReference>
<dbReference type="Proteomes" id="UP000605201">
    <property type="component" value="Unassembled WGS sequence"/>
</dbReference>
<dbReference type="GO" id="GO:0005737">
    <property type="term" value="C:cytoplasm"/>
    <property type="evidence" value="ECO:0007669"/>
    <property type="project" value="UniProtKB-SubCell"/>
</dbReference>
<protein>
    <recommendedName>
        <fullName evidence="8">3-hydroxyacyl-[acyl-carrier-protein] dehydratase FabZ</fullName>
        <ecNumber evidence="8">4.2.1.59</ecNumber>
    </recommendedName>
    <alternativeName>
        <fullName evidence="8">(3R)-hydroxymyristoyl-[acyl-carrier-protein] dehydratase</fullName>
        <shortName evidence="8">(3R)-hydroxymyristoyl-ACP dehydrase</shortName>
    </alternativeName>
    <alternativeName>
        <fullName evidence="8">Beta-hydroxyacyl-ACP dehydratase</fullName>
    </alternativeName>
</protein>
<accession>A0A8J6TUU3</accession>
<gene>
    <name evidence="8 9" type="primary">fabZ</name>
    <name evidence="9" type="ORF">H8D96_15035</name>
</gene>
<name>A0A8J6TUU3_9BACT</name>
<keyword evidence="3 8" id="KW-0444">Lipid biosynthesis</keyword>
<dbReference type="InterPro" id="IPR013114">
    <property type="entry name" value="FabA_FabZ"/>
</dbReference>
<dbReference type="SUPFAM" id="SSF54637">
    <property type="entry name" value="Thioesterase/thiol ester dehydrase-isomerase"/>
    <property type="match status" value="1"/>
</dbReference>
<dbReference type="GO" id="GO:0019171">
    <property type="term" value="F:(3R)-hydroxyacyl-[acyl-carrier-protein] dehydratase activity"/>
    <property type="evidence" value="ECO:0007669"/>
    <property type="project" value="UniProtKB-EC"/>
</dbReference>
<dbReference type="Gene3D" id="3.10.129.10">
    <property type="entry name" value="Hotdog Thioesterase"/>
    <property type="match status" value="1"/>
</dbReference>
<keyword evidence="5 8" id="KW-0443">Lipid metabolism</keyword>
<keyword evidence="4 8" id="KW-0441">Lipid A biosynthesis</keyword>
<keyword evidence="6 8" id="KW-0456">Lyase</keyword>
<keyword evidence="2 8" id="KW-0963">Cytoplasm</keyword>
<dbReference type="HAMAP" id="MF_00406">
    <property type="entry name" value="FabZ"/>
    <property type="match status" value="1"/>
</dbReference>
<evidence type="ECO:0000313" key="10">
    <source>
        <dbReference type="Proteomes" id="UP000605201"/>
    </source>
</evidence>
<dbReference type="EC" id="4.2.1.59" evidence="8"/>